<gene>
    <name evidence="2" type="ORF">K432DRAFT_377631</name>
</gene>
<feature type="compositionally biased region" description="Low complexity" evidence="1">
    <location>
        <begin position="120"/>
        <end position="140"/>
    </location>
</feature>
<proteinExistence type="predicted"/>
<evidence type="ECO:0000313" key="3">
    <source>
        <dbReference type="Proteomes" id="UP000250266"/>
    </source>
</evidence>
<evidence type="ECO:0000313" key="2">
    <source>
        <dbReference type="EMBL" id="OCK85506.1"/>
    </source>
</evidence>
<organism evidence="2 3">
    <name type="scientific">Lepidopterella palustris CBS 459.81</name>
    <dbReference type="NCBI Taxonomy" id="1314670"/>
    <lineage>
        <taxon>Eukaryota</taxon>
        <taxon>Fungi</taxon>
        <taxon>Dikarya</taxon>
        <taxon>Ascomycota</taxon>
        <taxon>Pezizomycotina</taxon>
        <taxon>Dothideomycetes</taxon>
        <taxon>Pleosporomycetidae</taxon>
        <taxon>Mytilinidiales</taxon>
        <taxon>Argynnaceae</taxon>
        <taxon>Lepidopterella</taxon>
    </lineage>
</organism>
<protein>
    <submittedName>
        <fullName evidence="2">Uncharacterized protein</fullName>
    </submittedName>
</protein>
<feature type="compositionally biased region" description="Low complexity" evidence="1">
    <location>
        <begin position="65"/>
        <end position="78"/>
    </location>
</feature>
<feature type="compositionally biased region" description="Polar residues" evidence="1">
    <location>
        <begin position="146"/>
        <end position="162"/>
    </location>
</feature>
<dbReference type="Proteomes" id="UP000250266">
    <property type="component" value="Unassembled WGS sequence"/>
</dbReference>
<name>A0A8E2EKE8_9PEZI</name>
<dbReference type="EMBL" id="KV744818">
    <property type="protein sequence ID" value="OCK85506.1"/>
    <property type="molecule type" value="Genomic_DNA"/>
</dbReference>
<evidence type="ECO:0000256" key="1">
    <source>
        <dbReference type="SAM" id="MobiDB-lite"/>
    </source>
</evidence>
<feature type="compositionally biased region" description="Low complexity" evidence="1">
    <location>
        <begin position="188"/>
        <end position="197"/>
    </location>
</feature>
<feature type="compositionally biased region" description="Polar residues" evidence="1">
    <location>
        <begin position="94"/>
        <end position="119"/>
    </location>
</feature>
<reference evidence="2 3" key="1">
    <citation type="journal article" date="2016" name="Nat. Commun.">
        <title>Ectomycorrhizal ecology is imprinted in the genome of the dominant symbiotic fungus Cenococcum geophilum.</title>
        <authorList>
            <consortium name="DOE Joint Genome Institute"/>
            <person name="Peter M."/>
            <person name="Kohler A."/>
            <person name="Ohm R.A."/>
            <person name="Kuo A."/>
            <person name="Krutzmann J."/>
            <person name="Morin E."/>
            <person name="Arend M."/>
            <person name="Barry K.W."/>
            <person name="Binder M."/>
            <person name="Choi C."/>
            <person name="Clum A."/>
            <person name="Copeland A."/>
            <person name="Grisel N."/>
            <person name="Haridas S."/>
            <person name="Kipfer T."/>
            <person name="LaButti K."/>
            <person name="Lindquist E."/>
            <person name="Lipzen A."/>
            <person name="Maire R."/>
            <person name="Meier B."/>
            <person name="Mihaltcheva S."/>
            <person name="Molinier V."/>
            <person name="Murat C."/>
            <person name="Poggeler S."/>
            <person name="Quandt C.A."/>
            <person name="Sperisen C."/>
            <person name="Tritt A."/>
            <person name="Tisserant E."/>
            <person name="Crous P.W."/>
            <person name="Henrissat B."/>
            <person name="Nehls U."/>
            <person name="Egli S."/>
            <person name="Spatafora J.W."/>
            <person name="Grigoriev I.V."/>
            <person name="Martin F.M."/>
        </authorList>
    </citation>
    <scope>NUCLEOTIDE SEQUENCE [LARGE SCALE GENOMIC DNA]</scope>
    <source>
        <strain evidence="2 3">CBS 459.81</strain>
    </source>
</reference>
<sequence length="207" mass="22954">MAYVEPASQPSTPWIWDSSRQEYFLQSPNYRTYQSGVRIDNNATDSDSEYPRYIPENQQLSRTPSASGAQFQSSGAQFHSDSNSQARGCPQPLPTNLTTSPYTAPEFSQSYSAVPTSSTSLGNSQVYQQQQSQQAMPSSSGYYYNISATSSGGQNNPYYQPEQSDDDYQRHLARKRHNQGQSQDLHSGHSQSTSSQSDPHPDETDGP</sequence>
<dbReference type="AlphaFoldDB" id="A0A8E2EKE8"/>
<feature type="region of interest" description="Disordered" evidence="1">
    <location>
        <begin position="35"/>
        <end position="207"/>
    </location>
</feature>
<keyword evidence="3" id="KW-1185">Reference proteome</keyword>
<feature type="compositionally biased region" description="Polar residues" evidence="1">
    <location>
        <begin position="35"/>
        <end position="45"/>
    </location>
</feature>
<accession>A0A8E2EKE8</accession>